<evidence type="ECO:0000256" key="9">
    <source>
        <dbReference type="ARBA" id="ARBA00023306"/>
    </source>
</evidence>
<accession>A0ABS1TCE8</accession>
<evidence type="ECO:0000259" key="13">
    <source>
        <dbReference type="Pfam" id="PF18075"/>
    </source>
</evidence>
<dbReference type="EMBL" id="JAESWC010000004">
    <property type="protein sequence ID" value="MBL4936306.1"/>
    <property type="molecule type" value="Genomic_DNA"/>
</dbReference>
<evidence type="ECO:0000259" key="12">
    <source>
        <dbReference type="Pfam" id="PF02687"/>
    </source>
</evidence>
<dbReference type="RefSeq" id="WP_202749026.1">
    <property type="nucleotide sequence ID" value="NZ_JAESWC010000004.1"/>
</dbReference>
<feature type="domain" description="FtsX extracellular" evidence="13">
    <location>
        <begin position="59"/>
        <end position="153"/>
    </location>
</feature>
<evidence type="ECO:0000256" key="4">
    <source>
        <dbReference type="ARBA" id="ARBA00022475"/>
    </source>
</evidence>
<gene>
    <name evidence="14" type="ORF">JK636_11095</name>
</gene>
<dbReference type="Pfam" id="PF02687">
    <property type="entry name" value="FtsX"/>
    <property type="match status" value="1"/>
</dbReference>
<feature type="transmembrane region" description="Helical" evidence="11">
    <location>
        <begin position="265"/>
        <end position="290"/>
    </location>
</feature>
<evidence type="ECO:0000256" key="1">
    <source>
        <dbReference type="ARBA" id="ARBA00004651"/>
    </source>
</evidence>
<keyword evidence="7 11" id="KW-1133">Transmembrane helix</keyword>
<keyword evidence="5 10" id="KW-0132">Cell division</keyword>
<dbReference type="InterPro" id="IPR058204">
    <property type="entry name" value="FtsX_firmicutes-type"/>
</dbReference>
<keyword evidence="8 10" id="KW-0472">Membrane</keyword>
<dbReference type="Proteomes" id="UP000632377">
    <property type="component" value="Unassembled WGS sequence"/>
</dbReference>
<organism evidence="14 15">
    <name type="scientific">Clostridium rhizosphaerae</name>
    <dbReference type="NCBI Taxonomy" id="2803861"/>
    <lineage>
        <taxon>Bacteria</taxon>
        <taxon>Bacillati</taxon>
        <taxon>Bacillota</taxon>
        <taxon>Clostridia</taxon>
        <taxon>Eubacteriales</taxon>
        <taxon>Clostridiaceae</taxon>
        <taxon>Clostridium</taxon>
    </lineage>
</organism>
<dbReference type="PIRSF" id="PIRSF003097">
    <property type="entry name" value="FtsX"/>
    <property type="match status" value="1"/>
</dbReference>
<evidence type="ECO:0000256" key="3">
    <source>
        <dbReference type="ARBA" id="ARBA00021907"/>
    </source>
</evidence>
<evidence type="ECO:0000256" key="6">
    <source>
        <dbReference type="ARBA" id="ARBA00022692"/>
    </source>
</evidence>
<evidence type="ECO:0000256" key="8">
    <source>
        <dbReference type="ARBA" id="ARBA00023136"/>
    </source>
</evidence>
<dbReference type="PANTHER" id="PTHR47755:SF1">
    <property type="entry name" value="CELL DIVISION PROTEIN FTSX"/>
    <property type="match status" value="1"/>
</dbReference>
<protein>
    <recommendedName>
        <fullName evidence="3 10">Cell division protein FtsX</fullName>
    </recommendedName>
</protein>
<keyword evidence="4 10" id="KW-1003">Cell membrane</keyword>
<dbReference type="InterPro" id="IPR003838">
    <property type="entry name" value="ABC3_permease_C"/>
</dbReference>
<evidence type="ECO:0000313" key="15">
    <source>
        <dbReference type="Proteomes" id="UP000632377"/>
    </source>
</evidence>
<evidence type="ECO:0000256" key="5">
    <source>
        <dbReference type="ARBA" id="ARBA00022618"/>
    </source>
</evidence>
<comment type="similarity">
    <text evidence="2 10">Belongs to the ABC-4 integral membrane protein family. FtsX subfamily.</text>
</comment>
<feature type="transmembrane region" description="Helical" evidence="11">
    <location>
        <begin position="221"/>
        <end position="244"/>
    </location>
</feature>
<keyword evidence="6 11" id="KW-0812">Transmembrane</keyword>
<evidence type="ECO:0000256" key="2">
    <source>
        <dbReference type="ARBA" id="ARBA00007379"/>
    </source>
</evidence>
<feature type="transmembrane region" description="Helical" evidence="11">
    <location>
        <begin position="26"/>
        <end position="48"/>
    </location>
</feature>
<dbReference type="NCBIfam" id="NF038347">
    <property type="entry name" value="FtsX_Gpos"/>
    <property type="match status" value="1"/>
</dbReference>
<reference evidence="14 15" key="1">
    <citation type="submission" date="2021-01" db="EMBL/GenBank/DDBJ databases">
        <title>Genome public.</title>
        <authorList>
            <person name="Liu C."/>
            <person name="Sun Q."/>
        </authorList>
    </citation>
    <scope>NUCLEOTIDE SEQUENCE [LARGE SCALE GENOMIC DNA]</scope>
    <source>
        <strain evidence="14 15">YIM B02515</strain>
    </source>
</reference>
<dbReference type="PANTHER" id="PTHR47755">
    <property type="entry name" value="CELL DIVISION PROTEIN FTSX"/>
    <property type="match status" value="1"/>
</dbReference>
<dbReference type="InterPro" id="IPR004513">
    <property type="entry name" value="FtsX"/>
</dbReference>
<keyword evidence="9 10" id="KW-0131">Cell cycle</keyword>
<feature type="domain" description="ABC3 transporter permease C-terminal" evidence="12">
    <location>
        <begin position="175"/>
        <end position="294"/>
    </location>
</feature>
<evidence type="ECO:0000256" key="7">
    <source>
        <dbReference type="ARBA" id="ARBA00022989"/>
    </source>
</evidence>
<dbReference type="InterPro" id="IPR040690">
    <property type="entry name" value="FtsX_ECD"/>
</dbReference>
<dbReference type="Pfam" id="PF18075">
    <property type="entry name" value="FtsX_ECD"/>
    <property type="match status" value="1"/>
</dbReference>
<sequence length="296" mass="32936">MKINTFKHFVGDASKNLRRNRTISTASMATVAATLFILGLFMLTILNIQQMMKEVESKVEVKVVLKNDIKVDEQKALEKAIKDTEGVVDVAFESKGQALDNLKKQLGDQNKTLVEGLDQENPLPNSYIIKMDKPERVTAVVDNIKSMSGIETIKDARDVVDKIISITNAIKWVGIVIFAILIGVSLFLIGNTIKLTVYARRREIGIMKYIGATDWFIRWPFILEGAFIGIIGALIAGLLLYYGYRFLYLKMNAGIMMVQLIGPAYVMNTMLIEFIVGGILIGIIGSVLAIRKFLAV</sequence>
<evidence type="ECO:0000256" key="10">
    <source>
        <dbReference type="PIRNR" id="PIRNR003097"/>
    </source>
</evidence>
<evidence type="ECO:0000256" key="11">
    <source>
        <dbReference type="SAM" id="Phobius"/>
    </source>
</evidence>
<keyword evidence="15" id="KW-1185">Reference proteome</keyword>
<dbReference type="Gene3D" id="3.30.70.3040">
    <property type="match status" value="1"/>
</dbReference>
<comment type="caution">
    <text evidence="14">The sequence shown here is derived from an EMBL/GenBank/DDBJ whole genome shotgun (WGS) entry which is preliminary data.</text>
</comment>
<name>A0ABS1TCE8_9CLOT</name>
<comment type="function">
    <text evidence="10">Part of the ABC transporter FtsEX involved in asymmetric cellular division facilitating the initiation of sporulation.</text>
</comment>
<comment type="subcellular location">
    <subcellularLocation>
        <location evidence="1">Cell membrane</location>
        <topology evidence="1">Multi-pass membrane protein</topology>
    </subcellularLocation>
</comment>
<evidence type="ECO:0000313" key="14">
    <source>
        <dbReference type="EMBL" id="MBL4936306.1"/>
    </source>
</evidence>
<proteinExistence type="inferred from homology"/>
<feature type="transmembrane region" description="Helical" evidence="11">
    <location>
        <begin position="172"/>
        <end position="193"/>
    </location>
</feature>